<accession>A0A2X0PHF3</accession>
<evidence type="ECO:0000256" key="1">
    <source>
        <dbReference type="SAM" id="MobiDB-lite"/>
    </source>
</evidence>
<feature type="compositionally biased region" description="Polar residues" evidence="1">
    <location>
        <begin position="221"/>
        <end position="243"/>
    </location>
</feature>
<feature type="region of interest" description="Disordered" evidence="1">
    <location>
        <begin position="180"/>
        <end position="264"/>
    </location>
</feature>
<reference evidence="2 3" key="1">
    <citation type="submission" date="2016-11" db="EMBL/GenBank/DDBJ databases">
        <authorList>
            <person name="Jaros S."/>
            <person name="Januszkiewicz K."/>
            <person name="Wedrychowicz H."/>
        </authorList>
    </citation>
    <scope>NUCLEOTIDE SEQUENCE [LARGE SCALE GENOMIC DNA]</scope>
</reference>
<dbReference type="AlphaFoldDB" id="A0A2X0PHF3"/>
<proteinExistence type="predicted"/>
<gene>
    <name evidence="2" type="primary">BQ5605_C052g12565</name>
    <name evidence="2" type="ORF">BQ5605_C052G12565</name>
</gene>
<dbReference type="Proteomes" id="UP000249464">
    <property type="component" value="Unassembled WGS sequence"/>
</dbReference>
<organism evidence="2 3">
    <name type="scientific">Microbotryum silenes-dioicae</name>
    <dbReference type="NCBI Taxonomy" id="796604"/>
    <lineage>
        <taxon>Eukaryota</taxon>
        <taxon>Fungi</taxon>
        <taxon>Dikarya</taxon>
        <taxon>Basidiomycota</taxon>
        <taxon>Pucciniomycotina</taxon>
        <taxon>Microbotryomycetes</taxon>
        <taxon>Microbotryales</taxon>
        <taxon>Microbotryaceae</taxon>
        <taxon>Microbotryum</taxon>
    </lineage>
</organism>
<sequence length="264" mass="29384">MHTPKKQRTPTHPASKNSPKPTRGKAKPPAEDKQATGFQQKTFPLRKTADPANSTYKLALPQRYTSRGIRSTFHASQLNVFKFSDESRFPKRLVGSVPVYLIDSPMVIAYVPNHCMDSTTSRSASFNKLIAAGLHLGLAAQEYLAKNKVTTIWDLKPGKKEISIADPDYDFHLQRKPISRYTKASAASRNEPRGDRLNKGTQLHQRPRGNGRQADRITSAMEKTQQSQALLADSTAQPITITGRTRSRPYSRTPPALRPAAPTR</sequence>
<protein>
    <submittedName>
        <fullName evidence="2">BQ5605_C052g12565 protein</fullName>
    </submittedName>
</protein>
<evidence type="ECO:0000313" key="3">
    <source>
        <dbReference type="Proteomes" id="UP000249464"/>
    </source>
</evidence>
<feature type="compositionally biased region" description="Polar residues" evidence="1">
    <location>
        <begin position="10"/>
        <end position="20"/>
    </location>
</feature>
<feature type="region of interest" description="Disordered" evidence="1">
    <location>
        <begin position="1"/>
        <end position="43"/>
    </location>
</feature>
<feature type="compositionally biased region" description="Low complexity" evidence="1">
    <location>
        <begin position="248"/>
        <end position="264"/>
    </location>
</feature>
<keyword evidence="3" id="KW-1185">Reference proteome</keyword>
<evidence type="ECO:0000313" key="2">
    <source>
        <dbReference type="EMBL" id="SGZ29924.1"/>
    </source>
</evidence>
<name>A0A2X0PHF3_9BASI</name>
<dbReference type="EMBL" id="FQNC01000099">
    <property type="protein sequence ID" value="SGZ29924.1"/>
    <property type="molecule type" value="Genomic_DNA"/>
</dbReference>